<keyword evidence="3" id="KW-1185">Reference proteome</keyword>
<organism evidence="2 3">
    <name type="scientific">Protea cynaroides</name>
    <dbReference type="NCBI Taxonomy" id="273540"/>
    <lineage>
        <taxon>Eukaryota</taxon>
        <taxon>Viridiplantae</taxon>
        <taxon>Streptophyta</taxon>
        <taxon>Embryophyta</taxon>
        <taxon>Tracheophyta</taxon>
        <taxon>Spermatophyta</taxon>
        <taxon>Magnoliopsida</taxon>
        <taxon>Proteales</taxon>
        <taxon>Proteaceae</taxon>
        <taxon>Protea</taxon>
    </lineage>
</organism>
<proteinExistence type="predicted"/>
<dbReference type="Proteomes" id="UP001141806">
    <property type="component" value="Unassembled WGS sequence"/>
</dbReference>
<dbReference type="AlphaFoldDB" id="A0A9Q0GZU0"/>
<dbReference type="PANTHER" id="PTHR33107:SF86">
    <property type="entry name" value="MIRACULIN-LIKE"/>
    <property type="match status" value="1"/>
</dbReference>
<dbReference type="EMBL" id="JAMYWD010000011">
    <property type="protein sequence ID" value="KAJ4955480.1"/>
    <property type="molecule type" value="Genomic_DNA"/>
</dbReference>
<reference evidence="2" key="1">
    <citation type="journal article" date="2023" name="Plant J.">
        <title>The genome of the king protea, Protea cynaroides.</title>
        <authorList>
            <person name="Chang J."/>
            <person name="Duong T.A."/>
            <person name="Schoeman C."/>
            <person name="Ma X."/>
            <person name="Roodt D."/>
            <person name="Barker N."/>
            <person name="Li Z."/>
            <person name="Van de Peer Y."/>
            <person name="Mizrachi E."/>
        </authorList>
    </citation>
    <scope>NUCLEOTIDE SEQUENCE</scope>
    <source>
        <tissue evidence="2">Young leaves</tissue>
    </source>
</reference>
<feature type="chain" id="PRO_5040483479" evidence="1">
    <location>
        <begin position="22"/>
        <end position="222"/>
    </location>
</feature>
<dbReference type="OrthoDB" id="1918435at2759"/>
<dbReference type="GO" id="GO:0004866">
    <property type="term" value="F:endopeptidase inhibitor activity"/>
    <property type="evidence" value="ECO:0007669"/>
    <property type="project" value="InterPro"/>
</dbReference>
<dbReference type="Pfam" id="PF00197">
    <property type="entry name" value="Kunitz_legume"/>
    <property type="match status" value="1"/>
</dbReference>
<accession>A0A9Q0GZU0</accession>
<comment type="caution">
    <text evidence="2">The sequence shown here is derived from an EMBL/GenBank/DDBJ whole genome shotgun (WGS) entry which is preliminary data.</text>
</comment>
<dbReference type="InterPro" id="IPR002160">
    <property type="entry name" value="Prot_inh_Kunz-lg"/>
</dbReference>
<evidence type="ECO:0000313" key="2">
    <source>
        <dbReference type="EMBL" id="KAJ4955480.1"/>
    </source>
</evidence>
<keyword evidence="1" id="KW-0732">Signal</keyword>
<name>A0A9Q0GZU0_9MAGN</name>
<evidence type="ECO:0000313" key="3">
    <source>
        <dbReference type="Proteomes" id="UP001141806"/>
    </source>
</evidence>
<dbReference type="PRINTS" id="PR00291">
    <property type="entry name" value="KUNITZINHBTR"/>
</dbReference>
<dbReference type="PANTHER" id="PTHR33107">
    <property type="entry name" value="KUNITZ TRYPSIN INHIBITOR 2"/>
    <property type="match status" value="1"/>
</dbReference>
<feature type="signal peptide" evidence="1">
    <location>
        <begin position="1"/>
        <end position="21"/>
    </location>
</feature>
<evidence type="ECO:0000256" key="1">
    <source>
        <dbReference type="SAM" id="SignalP"/>
    </source>
</evidence>
<gene>
    <name evidence="2" type="ORF">NE237_012263</name>
</gene>
<dbReference type="PROSITE" id="PS00283">
    <property type="entry name" value="SOYBEAN_KUNITZ"/>
    <property type="match status" value="1"/>
</dbReference>
<protein>
    <submittedName>
        <fullName evidence="2">Uncharacterized protein</fullName>
    </submittedName>
</protein>
<dbReference type="SUPFAM" id="SSF50386">
    <property type="entry name" value="STI-like"/>
    <property type="match status" value="1"/>
</dbReference>
<dbReference type="InterPro" id="IPR011065">
    <property type="entry name" value="Kunitz_inhibitor_STI-like_sf"/>
</dbReference>
<dbReference type="SMART" id="SM00452">
    <property type="entry name" value="STI"/>
    <property type="match status" value="1"/>
</dbReference>
<sequence>MWNRVFFSGFLILVFLFHTKAISHHHHHHDHDHSAVLDTDGHELEAGITYYIVSAIKGGGGISIGRRESSSSQSYTQTVKHSSYEMNMGNPIMFSPKSTQNPEDQEEVIIQESMDINIMFSGMNDAMWQVEQRRQHSSGSRYVTMRGQTGDPGKSTVRNWFKIARINKDSPIYRIIYCPNVCESCHVVCGTVGINEEDGNRWLMVSKHSDFPFVFNRAQSTQ</sequence>
<dbReference type="Gene3D" id="2.80.10.50">
    <property type="match status" value="1"/>
</dbReference>